<dbReference type="Pfam" id="PF08448">
    <property type="entry name" value="PAS_4"/>
    <property type="match status" value="1"/>
</dbReference>
<dbReference type="STRING" id="344882.ABB29_02280"/>
<accession>A0A0R0CNN7</accession>
<comment type="caution">
    <text evidence="9">The sequence shown here is derived from an EMBL/GenBank/DDBJ whole genome shotgun (WGS) entry which is preliminary data.</text>
</comment>
<sequence length="337" mass="37516">MAVVNTKVEPALAAERLYDAILQATPDLVYVFDLDHRFLYANQALLSMWGRSWDEAIGKTCLELGYEPWHAAMHDAEIEQVKATRKPVRGEVPFRHHTLGMRTYDYIFTPVFGADGDVAAVAGSTRDVTERTQHEAHMRLLLNELNHRVKNTLTVVQSISQQTMRNSTSMDEAQDKIESRILALSKAHDILTRQNWQGAEISEIVRATTAHCQVCEHARFDMQGPEILLDPRRAVALAMALHELCTNALKYGALSSTNGRVQVQWRIADEPSMLYLEWKESGGPAVKVPTRRGFGSRLIEKGLGYEAGGEARLVFEPDGLACFISMPLATTATGDAP</sequence>
<dbReference type="NCBIfam" id="TIGR00229">
    <property type="entry name" value="sensory_box"/>
    <property type="match status" value="1"/>
</dbReference>
<dbReference type="SUPFAM" id="SSF55785">
    <property type="entry name" value="PYP-like sensor domain (PAS domain)"/>
    <property type="match status" value="1"/>
</dbReference>
<dbReference type="CDD" id="cd00130">
    <property type="entry name" value="PAS"/>
    <property type="match status" value="1"/>
</dbReference>
<keyword evidence="4" id="KW-0808">Transferase</keyword>
<evidence type="ECO:0000256" key="7">
    <source>
        <dbReference type="ARBA" id="ARBA00022840"/>
    </source>
</evidence>
<organism evidence="9 10">
    <name type="scientific">Pseudoxanthomonas dokdonensis</name>
    <dbReference type="NCBI Taxonomy" id="344882"/>
    <lineage>
        <taxon>Bacteria</taxon>
        <taxon>Pseudomonadati</taxon>
        <taxon>Pseudomonadota</taxon>
        <taxon>Gammaproteobacteria</taxon>
        <taxon>Lysobacterales</taxon>
        <taxon>Lysobacteraceae</taxon>
        <taxon>Pseudoxanthomonas</taxon>
    </lineage>
</organism>
<evidence type="ECO:0000313" key="10">
    <source>
        <dbReference type="Proteomes" id="UP000052052"/>
    </source>
</evidence>
<dbReference type="EC" id="2.7.13.3" evidence="2"/>
<dbReference type="InterPro" id="IPR000014">
    <property type="entry name" value="PAS"/>
</dbReference>
<keyword evidence="5" id="KW-0547">Nucleotide-binding</keyword>
<gene>
    <name evidence="9" type="ORF">ABB29_02280</name>
</gene>
<proteinExistence type="predicted"/>
<evidence type="ECO:0000256" key="1">
    <source>
        <dbReference type="ARBA" id="ARBA00000085"/>
    </source>
</evidence>
<dbReference type="AlphaFoldDB" id="A0A0R0CNN7"/>
<evidence type="ECO:0000256" key="3">
    <source>
        <dbReference type="ARBA" id="ARBA00022553"/>
    </source>
</evidence>
<keyword evidence="10" id="KW-1185">Reference proteome</keyword>
<reference evidence="9 10" key="1">
    <citation type="submission" date="2015-05" db="EMBL/GenBank/DDBJ databases">
        <title>Genome sequencing and analysis of members of genus Stenotrophomonas.</title>
        <authorList>
            <person name="Patil P.P."/>
            <person name="Midha S."/>
            <person name="Patil P.B."/>
        </authorList>
    </citation>
    <scope>NUCLEOTIDE SEQUENCE [LARGE SCALE GENOMIC DNA]</scope>
    <source>
        <strain evidence="9 10">DSM 21858</strain>
    </source>
</reference>
<dbReference type="InterPro" id="IPR013656">
    <property type="entry name" value="PAS_4"/>
</dbReference>
<dbReference type="InterPro" id="IPR011102">
    <property type="entry name" value="Sig_transdc_His_kinase_HWE"/>
</dbReference>
<keyword evidence="3" id="KW-0597">Phosphoprotein</keyword>
<comment type="catalytic activity">
    <reaction evidence="1">
        <text>ATP + protein L-histidine = ADP + protein N-phospho-L-histidine.</text>
        <dbReference type="EC" id="2.7.13.3"/>
    </reaction>
</comment>
<dbReference type="Proteomes" id="UP000052052">
    <property type="component" value="Unassembled WGS sequence"/>
</dbReference>
<dbReference type="InterPro" id="IPR035965">
    <property type="entry name" value="PAS-like_dom_sf"/>
</dbReference>
<dbReference type="Gene3D" id="3.30.450.20">
    <property type="entry name" value="PAS domain"/>
    <property type="match status" value="1"/>
</dbReference>
<dbReference type="GO" id="GO:0004673">
    <property type="term" value="F:protein histidine kinase activity"/>
    <property type="evidence" value="ECO:0007669"/>
    <property type="project" value="UniProtKB-EC"/>
</dbReference>
<evidence type="ECO:0000256" key="2">
    <source>
        <dbReference type="ARBA" id="ARBA00012438"/>
    </source>
</evidence>
<feature type="domain" description="PAS" evidence="8">
    <location>
        <begin position="14"/>
        <end position="62"/>
    </location>
</feature>
<dbReference type="Pfam" id="PF07536">
    <property type="entry name" value="HWE_HK"/>
    <property type="match status" value="1"/>
</dbReference>
<dbReference type="PROSITE" id="PS50112">
    <property type="entry name" value="PAS"/>
    <property type="match status" value="1"/>
</dbReference>
<evidence type="ECO:0000256" key="4">
    <source>
        <dbReference type="ARBA" id="ARBA00022679"/>
    </source>
</evidence>
<evidence type="ECO:0000256" key="5">
    <source>
        <dbReference type="ARBA" id="ARBA00022741"/>
    </source>
</evidence>
<protein>
    <recommendedName>
        <fullName evidence="2">histidine kinase</fullName>
        <ecNumber evidence="2">2.7.13.3</ecNumber>
    </recommendedName>
</protein>
<dbReference type="PANTHER" id="PTHR41523:SF7">
    <property type="entry name" value="HISTIDINE KINASE"/>
    <property type="match status" value="1"/>
</dbReference>
<keyword evidence="6 9" id="KW-0418">Kinase</keyword>
<evidence type="ECO:0000259" key="8">
    <source>
        <dbReference type="PROSITE" id="PS50112"/>
    </source>
</evidence>
<dbReference type="SUPFAM" id="SSF55874">
    <property type="entry name" value="ATPase domain of HSP90 chaperone/DNA topoisomerase II/histidine kinase"/>
    <property type="match status" value="1"/>
</dbReference>
<dbReference type="SMART" id="SM00091">
    <property type="entry name" value="PAS"/>
    <property type="match status" value="1"/>
</dbReference>
<evidence type="ECO:0000256" key="6">
    <source>
        <dbReference type="ARBA" id="ARBA00022777"/>
    </source>
</evidence>
<dbReference type="GO" id="GO:0005524">
    <property type="term" value="F:ATP binding"/>
    <property type="evidence" value="ECO:0007669"/>
    <property type="project" value="UniProtKB-KW"/>
</dbReference>
<dbReference type="PANTHER" id="PTHR41523">
    <property type="entry name" value="TWO-COMPONENT SYSTEM SENSOR PROTEIN"/>
    <property type="match status" value="1"/>
</dbReference>
<dbReference type="OrthoDB" id="9816309at2"/>
<dbReference type="EMBL" id="LDJL01000002">
    <property type="protein sequence ID" value="KRG71609.1"/>
    <property type="molecule type" value="Genomic_DNA"/>
</dbReference>
<dbReference type="Gene3D" id="3.30.565.10">
    <property type="entry name" value="Histidine kinase-like ATPase, C-terminal domain"/>
    <property type="match status" value="1"/>
</dbReference>
<dbReference type="InterPro" id="IPR036890">
    <property type="entry name" value="HATPase_C_sf"/>
</dbReference>
<dbReference type="PATRIC" id="fig|344882.3.peg.1660"/>
<keyword evidence="7" id="KW-0067">ATP-binding</keyword>
<name>A0A0R0CNN7_9GAMM</name>
<dbReference type="SMART" id="SM00911">
    <property type="entry name" value="HWE_HK"/>
    <property type="match status" value="1"/>
</dbReference>
<evidence type="ECO:0000313" key="9">
    <source>
        <dbReference type="EMBL" id="KRG71609.1"/>
    </source>
</evidence>